<dbReference type="PANTHER" id="PTHR47272">
    <property type="entry name" value="DDE_TNP_1_7 DOMAIN-CONTAINING PROTEIN"/>
    <property type="match status" value="1"/>
</dbReference>
<sequence>MGRYKIKLGSKRWQVRMFYHFLDLAMSNAWLLYKRVNKTKNTNGPLLSSADFREEIGTVLCKMGIKAHVQRRSIEPDIRAKNRKGPAQFVPPAAVRQDQVGHWPVWVEKRIRCKLPNCSGKSQTIVELHYATTNKTIVLKRSIFHSGTHFSNVSVMSHSLYFYFVM</sequence>
<dbReference type="AlphaFoldDB" id="A0A8S3XGH3"/>
<dbReference type="EMBL" id="CAJQZP010001037">
    <property type="protein sequence ID" value="CAG5012791.1"/>
    <property type="molecule type" value="Genomic_DNA"/>
</dbReference>
<name>A0A8S3XGH3_PARAO</name>
<comment type="caution">
    <text evidence="1">The sequence shown here is derived from an EMBL/GenBank/DDBJ whole genome shotgun (WGS) entry which is preliminary data.</text>
</comment>
<reference evidence="1" key="1">
    <citation type="submission" date="2021-04" db="EMBL/GenBank/DDBJ databases">
        <authorList>
            <person name="Tunstrom K."/>
        </authorList>
    </citation>
    <scope>NUCLEOTIDE SEQUENCE</scope>
</reference>
<accession>A0A8S3XGH3</accession>
<evidence type="ECO:0000313" key="2">
    <source>
        <dbReference type="Proteomes" id="UP000691718"/>
    </source>
</evidence>
<dbReference type="PANTHER" id="PTHR47272:SF2">
    <property type="entry name" value="PIGGYBAC TRANSPOSABLE ELEMENT-DERIVED PROTEIN 3-LIKE"/>
    <property type="match status" value="1"/>
</dbReference>
<dbReference type="OrthoDB" id="122438at2759"/>
<organism evidence="1 2">
    <name type="scientific">Parnassius apollo</name>
    <name type="common">Apollo butterfly</name>
    <name type="synonym">Papilio apollo</name>
    <dbReference type="NCBI Taxonomy" id="110799"/>
    <lineage>
        <taxon>Eukaryota</taxon>
        <taxon>Metazoa</taxon>
        <taxon>Ecdysozoa</taxon>
        <taxon>Arthropoda</taxon>
        <taxon>Hexapoda</taxon>
        <taxon>Insecta</taxon>
        <taxon>Pterygota</taxon>
        <taxon>Neoptera</taxon>
        <taxon>Endopterygota</taxon>
        <taxon>Lepidoptera</taxon>
        <taxon>Glossata</taxon>
        <taxon>Ditrysia</taxon>
        <taxon>Papilionoidea</taxon>
        <taxon>Papilionidae</taxon>
        <taxon>Parnassiinae</taxon>
        <taxon>Parnassini</taxon>
        <taxon>Parnassius</taxon>
        <taxon>Parnassius</taxon>
    </lineage>
</organism>
<keyword evidence="2" id="KW-1185">Reference proteome</keyword>
<proteinExistence type="predicted"/>
<gene>
    <name evidence="1" type="ORF">PAPOLLO_LOCUS15861</name>
</gene>
<protein>
    <submittedName>
        <fullName evidence="1">(apollo) hypothetical protein</fullName>
    </submittedName>
</protein>
<evidence type="ECO:0000313" key="1">
    <source>
        <dbReference type="EMBL" id="CAG5012791.1"/>
    </source>
</evidence>
<dbReference type="Proteomes" id="UP000691718">
    <property type="component" value="Unassembled WGS sequence"/>
</dbReference>